<dbReference type="HAMAP" id="MF_01343_B">
    <property type="entry name" value="Ribosomal_uS15_B"/>
    <property type="match status" value="1"/>
</dbReference>
<dbReference type="GO" id="GO:0005840">
    <property type="term" value="C:ribosome"/>
    <property type="evidence" value="ECO:0007669"/>
    <property type="project" value="UniProtKB-KW"/>
</dbReference>
<comment type="caution">
    <text evidence="6">The sequence shown here is derived from an EMBL/GenBank/DDBJ whole genome shotgun (WGS) entry which is preliminary data.</text>
</comment>
<dbReference type="PANTHER" id="PTHR23321">
    <property type="entry name" value="RIBOSOMAL PROTEIN S15, BACTERIAL AND ORGANELLAR"/>
    <property type="match status" value="1"/>
</dbReference>
<gene>
    <name evidence="3 6" type="primary">rpsO</name>
    <name evidence="6" type="ORF">GCM10022288_03040</name>
</gene>
<evidence type="ECO:0000256" key="5">
    <source>
        <dbReference type="RuleBase" id="RU004524"/>
    </source>
</evidence>
<comment type="similarity">
    <text evidence="3 4">Belongs to the universal ribosomal protein uS15 family.</text>
</comment>
<comment type="function">
    <text evidence="3 5">One of the primary rRNA binding proteins, it binds directly to 16S rRNA where it helps nucleate assembly of the platform of the 30S subunit by binding and bridging several RNA helices of the 16S rRNA.</text>
</comment>
<accession>A0ABP8AGG6</accession>
<organism evidence="6 7">
    <name type="scientific">Gryllotalpicola kribbensis</name>
    <dbReference type="NCBI Taxonomy" id="993084"/>
    <lineage>
        <taxon>Bacteria</taxon>
        <taxon>Bacillati</taxon>
        <taxon>Actinomycetota</taxon>
        <taxon>Actinomycetes</taxon>
        <taxon>Micrococcales</taxon>
        <taxon>Microbacteriaceae</taxon>
        <taxon>Gryllotalpicola</taxon>
    </lineage>
</organism>
<evidence type="ECO:0000256" key="1">
    <source>
        <dbReference type="ARBA" id="ARBA00022980"/>
    </source>
</evidence>
<dbReference type="SUPFAM" id="SSF47060">
    <property type="entry name" value="S15/NS1 RNA-binding domain"/>
    <property type="match status" value="1"/>
</dbReference>
<dbReference type="Pfam" id="PF00312">
    <property type="entry name" value="Ribosomal_S15"/>
    <property type="match status" value="1"/>
</dbReference>
<dbReference type="Gene3D" id="6.10.250.3130">
    <property type="match status" value="1"/>
</dbReference>
<comment type="function">
    <text evidence="3">Forms an intersubunit bridge (bridge B4) with the 23S rRNA of the 50S subunit in the ribosome.</text>
</comment>
<keyword evidence="7" id="KW-1185">Reference proteome</keyword>
<evidence type="ECO:0000313" key="6">
    <source>
        <dbReference type="EMBL" id="GAA4183559.1"/>
    </source>
</evidence>
<dbReference type="InterPro" id="IPR009068">
    <property type="entry name" value="uS15_NS1_RNA-bd_sf"/>
</dbReference>
<keyword evidence="2 3" id="KW-0687">Ribonucleoprotein</keyword>
<dbReference type="Proteomes" id="UP001500213">
    <property type="component" value="Unassembled WGS sequence"/>
</dbReference>
<keyword evidence="3 5" id="KW-0694">RNA-binding</keyword>
<keyword evidence="3 5" id="KW-0699">rRNA-binding</keyword>
<evidence type="ECO:0000256" key="2">
    <source>
        <dbReference type="ARBA" id="ARBA00023274"/>
    </source>
</evidence>
<proteinExistence type="inferred from homology"/>
<keyword evidence="1 3" id="KW-0689">Ribosomal protein</keyword>
<dbReference type="InterPro" id="IPR005290">
    <property type="entry name" value="Ribosomal_uS15_bac-type"/>
</dbReference>
<evidence type="ECO:0000313" key="7">
    <source>
        <dbReference type="Proteomes" id="UP001500213"/>
    </source>
</evidence>
<dbReference type="Gene3D" id="1.10.287.10">
    <property type="entry name" value="S15/NS1, RNA-binding"/>
    <property type="match status" value="1"/>
</dbReference>
<dbReference type="PANTHER" id="PTHR23321:SF26">
    <property type="entry name" value="SMALL RIBOSOMAL SUBUNIT PROTEIN US15M"/>
    <property type="match status" value="1"/>
</dbReference>
<comment type="subunit">
    <text evidence="3">Part of the 30S ribosomal subunit. Forms a bridge to the 50S subunit in the 70S ribosome, contacting the 23S rRNA.</text>
</comment>
<evidence type="ECO:0000256" key="4">
    <source>
        <dbReference type="RuleBase" id="RU003919"/>
    </source>
</evidence>
<reference evidence="7" key="1">
    <citation type="journal article" date="2019" name="Int. J. Syst. Evol. Microbiol.">
        <title>The Global Catalogue of Microorganisms (GCM) 10K type strain sequencing project: providing services to taxonomists for standard genome sequencing and annotation.</title>
        <authorList>
            <consortium name="The Broad Institute Genomics Platform"/>
            <consortium name="The Broad Institute Genome Sequencing Center for Infectious Disease"/>
            <person name="Wu L."/>
            <person name="Ma J."/>
        </authorList>
    </citation>
    <scope>NUCLEOTIDE SEQUENCE [LARGE SCALE GENOMIC DNA]</scope>
    <source>
        <strain evidence="7">JCM 17593</strain>
    </source>
</reference>
<evidence type="ECO:0000256" key="3">
    <source>
        <dbReference type="HAMAP-Rule" id="MF_01343"/>
    </source>
</evidence>
<dbReference type="InterPro" id="IPR000589">
    <property type="entry name" value="Ribosomal_uS15"/>
</dbReference>
<dbReference type="NCBIfam" id="TIGR00952">
    <property type="entry name" value="S15_bact"/>
    <property type="match status" value="1"/>
</dbReference>
<dbReference type="RefSeq" id="WP_344773081.1">
    <property type="nucleotide sequence ID" value="NZ_BAABBX010000002.1"/>
</dbReference>
<protein>
    <recommendedName>
        <fullName evidence="3">Small ribosomal subunit protein uS15</fullName>
    </recommendedName>
</protein>
<dbReference type="CDD" id="cd00353">
    <property type="entry name" value="Ribosomal_S15p_S13e"/>
    <property type="match status" value="1"/>
</dbReference>
<name>A0ABP8AGG6_9MICO</name>
<dbReference type="PROSITE" id="PS00362">
    <property type="entry name" value="RIBOSOMAL_S15"/>
    <property type="match status" value="1"/>
</dbReference>
<dbReference type="SMART" id="SM01387">
    <property type="entry name" value="Ribosomal_S15"/>
    <property type="match status" value="1"/>
</dbReference>
<sequence length="89" mass="10324">MALDAEAKKAIIDEYATHPGDTGSPEVQVAILTKRIKDLTEHLKEHKHDHHSRRGLLILVGHRRRLLSYLQEIDIARYRALIERLGLRR</sequence>
<dbReference type="EMBL" id="BAABBX010000002">
    <property type="protein sequence ID" value="GAA4183559.1"/>
    <property type="molecule type" value="Genomic_DNA"/>
</dbReference>